<dbReference type="InterPro" id="IPR050706">
    <property type="entry name" value="Cyclic-di-GMP_PDE-like"/>
</dbReference>
<dbReference type="InterPro" id="IPR035919">
    <property type="entry name" value="EAL_sf"/>
</dbReference>
<feature type="compositionally biased region" description="Low complexity" evidence="1">
    <location>
        <begin position="332"/>
        <end position="344"/>
    </location>
</feature>
<gene>
    <name evidence="4" type="ORF">HLV39_01015</name>
</gene>
<dbReference type="Gene3D" id="3.30.70.270">
    <property type="match status" value="1"/>
</dbReference>
<reference evidence="4 5" key="1">
    <citation type="submission" date="2020-03" db="EMBL/GenBank/DDBJ databases">
        <title>Metagenomic, metatranscriptomic, and metabolomic analyses revealed the key microbes and metabolic features during the fermentation of ganjang, Korean traditional soy sauce.</title>
        <authorList>
            <person name="Chun B.H."/>
            <person name="Jeon C.O."/>
        </authorList>
    </citation>
    <scope>NUCLEOTIDE SEQUENCE [LARGE SCALE GENOMIC DNA]</scope>
    <source>
        <strain evidence="4 5">KG14</strain>
    </source>
</reference>
<keyword evidence="5" id="KW-1185">Reference proteome</keyword>
<feature type="compositionally biased region" description="Basic and acidic residues" evidence="1">
    <location>
        <begin position="348"/>
        <end position="361"/>
    </location>
</feature>
<dbReference type="SUPFAM" id="SSF141371">
    <property type="entry name" value="PilZ domain-like"/>
    <property type="match status" value="1"/>
</dbReference>
<dbReference type="InterPro" id="IPR001633">
    <property type="entry name" value="EAL_dom"/>
</dbReference>
<dbReference type="PROSITE" id="PS50883">
    <property type="entry name" value="EAL"/>
    <property type="match status" value="1"/>
</dbReference>
<feature type="domain" description="GGDEF" evidence="3">
    <location>
        <begin position="850"/>
        <end position="980"/>
    </location>
</feature>
<accession>A0A851HT36</accession>
<dbReference type="Proteomes" id="UP000536442">
    <property type="component" value="Unassembled WGS sequence"/>
</dbReference>
<proteinExistence type="predicted"/>
<dbReference type="Pfam" id="PF00563">
    <property type="entry name" value="EAL"/>
    <property type="match status" value="1"/>
</dbReference>
<dbReference type="EMBL" id="JABEVQ010000001">
    <property type="protein sequence ID" value="NWN90075.1"/>
    <property type="molecule type" value="Genomic_DNA"/>
</dbReference>
<dbReference type="CDD" id="cd01949">
    <property type="entry name" value="GGDEF"/>
    <property type="match status" value="1"/>
</dbReference>
<dbReference type="InterPro" id="IPR012434">
    <property type="entry name" value="DUF1631"/>
</dbReference>
<sequence length="1239" mass="138429">MDQRERRKTSRKPIRLAARIDLGTAESWPCQITDFCAEGLYVRYSVETSRQLDRTFATEGASRLAVRFRDPDGKRQYDLYVRVARRIEGAMGLSFLESNPDALASMLMQCGGHGAQDETALQAPSDSVQFVLHQSARAVIQYIKPLMDACFVQMATALEASAQKARSDQRANELISFSGQVQARKRQIWQQMVSNLESPMKPASGSGWRGAELAVVDKGEFEDWLKGRVMVTKADTRYRKELLQLRIRLEALGIANATGHHNPLGPSLVYESFHAGLHPFKAPDYAESICLNVFEQTVLQELGPLYQELNNILIRQGVLPDLDLNKYLSGQTADASSTTPAATPLGNEPEKQRAAHHGAEPKKKRSLRSPFGAQQAAFTTVKSLLGALAASAKTRDGATTAPAPAGGNAVTSWELNRELQELQAEMAASAASEASLRDRVTEKIRQSRGKELDAQQDGTLDVVDQFFRSVIESPKLSEYAQAQIHQLEIPVLKEVMRTPAFFDNTDNPARKVVNQLAQLGVRGSRLNPAIQRRVDELVRDLVTESVQDTGVFQRAAQTLGDLVERQNQAYRRNVERVTAAAEGAQKVESSRSVVTDELDQRLAGRKVPRAVISLLEAGWRELLSLTWIRQGPESQAWQDYLAVIDALLAFAENRESIMSLPELLQLIQDGLATISSNQVPPSHLRDELKQFLVRNPETPPEMVAVPDAQPVRDLRQSLADRDYRSLQRWVNRAQLLQPGDWLMDQTKPDEPQHIRLVWVARGWNRFVFVNYQGMRALELELEELARRMRNGVLVKDSQYEQPLVDESIDRMVSKVYGQLSYASTHDGLTGLPGRREFERLLNQQLARPEDKRSLLRLDLRNFRLLNDTAGYQAGDEALKHVASLLREQLDGEMPLARLQGNEFGLLVPFEHADSTAKGLIAVIETTVFAYGEHSYRLSANVGVVPSLPGLISAERWLKASEQALAAAKHKGEGKVAEYVLSAEGQARQERLAAKIASLGDPDEGRMRLRCQKIIPLHSHTSMVAQYKILISMYDKSGELITGQDFMRMSEQYGRTQAVDRWVIGRMLDWLWVKAPDPRHVGGVCIALSGHSLNDESLLEFIYEKLSEKDAPIERLWFEVTDASVIRDMQAVADFIMEIKELGCRFCLGNLGGGSGSLEAMRLLPVDLVKIDSTFTRQVNLDNTDYAMVQSMVNMAHYTGREVIAGRIESRNVLDTLRKLGVDYAQGFAVEKPRLLDSLA</sequence>
<dbReference type="CDD" id="cd01948">
    <property type="entry name" value="EAL"/>
    <property type="match status" value="1"/>
</dbReference>
<evidence type="ECO:0000313" key="4">
    <source>
        <dbReference type="EMBL" id="NWN90075.1"/>
    </source>
</evidence>
<evidence type="ECO:0000259" key="3">
    <source>
        <dbReference type="PROSITE" id="PS50887"/>
    </source>
</evidence>
<evidence type="ECO:0000259" key="2">
    <source>
        <dbReference type="PROSITE" id="PS50883"/>
    </source>
</evidence>
<dbReference type="GO" id="GO:0071111">
    <property type="term" value="F:cyclic-guanylate-specific phosphodiesterase activity"/>
    <property type="evidence" value="ECO:0007669"/>
    <property type="project" value="InterPro"/>
</dbReference>
<dbReference type="SMART" id="SM00267">
    <property type="entry name" value="GGDEF"/>
    <property type="match status" value="1"/>
</dbReference>
<dbReference type="SUPFAM" id="SSF55073">
    <property type="entry name" value="Nucleotide cyclase"/>
    <property type="match status" value="1"/>
</dbReference>
<dbReference type="NCBIfam" id="TIGR00254">
    <property type="entry name" value="GGDEF"/>
    <property type="match status" value="1"/>
</dbReference>
<organism evidence="4 5">
    <name type="scientific">Marinobacter adhaerens</name>
    <dbReference type="NCBI Taxonomy" id="1033846"/>
    <lineage>
        <taxon>Bacteria</taxon>
        <taxon>Pseudomonadati</taxon>
        <taxon>Pseudomonadota</taxon>
        <taxon>Gammaproteobacteria</taxon>
        <taxon>Pseudomonadales</taxon>
        <taxon>Marinobacteraceae</taxon>
        <taxon>Marinobacter</taxon>
    </lineage>
</organism>
<dbReference type="PANTHER" id="PTHR33121:SF23">
    <property type="entry name" value="CYCLIC DI-GMP PHOSPHODIESTERASE PDEB"/>
    <property type="match status" value="1"/>
</dbReference>
<dbReference type="Gene3D" id="3.20.20.450">
    <property type="entry name" value="EAL domain"/>
    <property type="match status" value="1"/>
</dbReference>
<comment type="caution">
    <text evidence="4">The sequence shown here is derived from an EMBL/GenBank/DDBJ whole genome shotgun (WGS) entry which is preliminary data.</text>
</comment>
<dbReference type="PROSITE" id="PS50887">
    <property type="entry name" value="GGDEF"/>
    <property type="match status" value="1"/>
</dbReference>
<dbReference type="SUPFAM" id="SSF141868">
    <property type="entry name" value="EAL domain-like"/>
    <property type="match status" value="1"/>
</dbReference>
<dbReference type="Pfam" id="PF07793">
    <property type="entry name" value="DUF1631"/>
    <property type="match status" value="1"/>
</dbReference>
<dbReference type="Gene3D" id="2.40.10.220">
    <property type="entry name" value="predicted glycosyltransferase like domains"/>
    <property type="match status" value="1"/>
</dbReference>
<dbReference type="InterPro" id="IPR029787">
    <property type="entry name" value="Nucleotide_cyclase"/>
</dbReference>
<dbReference type="InterPro" id="IPR043128">
    <property type="entry name" value="Rev_trsase/Diguanyl_cyclase"/>
</dbReference>
<dbReference type="PANTHER" id="PTHR33121">
    <property type="entry name" value="CYCLIC DI-GMP PHOSPHODIESTERASE PDEF"/>
    <property type="match status" value="1"/>
</dbReference>
<name>A0A851HT36_9GAMM</name>
<feature type="region of interest" description="Disordered" evidence="1">
    <location>
        <begin position="332"/>
        <end position="371"/>
    </location>
</feature>
<dbReference type="InterPro" id="IPR000160">
    <property type="entry name" value="GGDEF_dom"/>
</dbReference>
<feature type="domain" description="EAL" evidence="2">
    <location>
        <begin position="988"/>
        <end position="1239"/>
    </location>
</feature>
<dbReference type="Pfam" id="PF00990">
    <property type="entry name" value="GGDEF"/>
    <property type="match status" value="1"/>
</dbReference>
<evidence type="ECO:0000313" key="5">
    <source>
        <dbReference type="Proteomes" id="UP000536442"/>
    </source>
</evidence>
<dbReference type="AlphaFoldDB" id="A0A851HT36"/>
<evidence type="ECO:0000256" key="1">
    <source>
        <dbReference type="SAM" id="MobiDB-lite"/>
    </source>
</evidence>
<protein>
    <submittedName>
        <fullName evidence="4">DUF1631 family protein</fullName>
    </submittedName>
</protein>
<dbReference type="SMART" id="SM00052">
    <property type="entry name" value="EAL"/>
    <property type="match status" value="1"/>
</dbReference>